<dbReference type="Pfam" id="PF11143">
    <property type="entry name" value="DUF2919"/>
    <property type="match status" value="1"/>
</dbReference>
<keyword evidence="1" id="KW-1133">Transmembrane helix</keyword>
<feature type="transmembrane region" description="Helical" evidence="1">
    <location>
        <begin position="119"/>
        <end position="139"/>
    </location>
</feature>
<feature type="transmembrane region" description="Helical" evidence="1">
    <location>
        <begin position="60"/>
        <end position="78"/>
    </location>
</feature>
<accession>A0ABV9LRJ2</accession>
<evidence type="ECO:0000313" key="2">
    <source>
        <dbReference type="EMBL" id="MFC4699107.1"/>
    </source>
</evidence>
<keyword evidence="1" id="KW-0812">Transmembrane</keyword>
<dbReference type="Proteomes" id="UP001595897">
    <property type="component" value="Unassembled WGS sequence"/>
</dbReference>
<protein>
    <submittedName>
        <fullName evidence="2">DUF2919 family protein</fullName>
    </submittedName>
</protein>
<evidence type="ECO:0000313" key="3">
    <source>
        <dbReference type="Proteomes" id="UP001595897"/>
    </source>
</evidence>
<organism evidence="2 3">
    <name type="scientific">Glaciecola siphonariae</name>
    <dbReference type="NCBI Taxonomy" id="521012"/>
    <lineage>
        <taxon>Bacteria</taxon>
        <taxon>Pseudomonadati</taxon>
        <taxon>Pseudomonadota</taxon>
        <taxon>Gammaproteobacteria</taxon>
        <taxon>Alteromonadales</taxon>
        <taxon>Alteromonadaceae</taxon>
        <taxon>Glaciecola</taxon>
    </lineage>
</organism>
<dbReference type="InterPro" id="IPR021318">
    <property type="entry name" value="DUF2919"/>
</dbReference>
<keyword evidence="3" id="KW-1185">Reference proteome</keyword>
<dbReference type="RefSeq" id="WP_382405847.1">
    <property type="nucleotide sequence ID" value="NZ_JBHSGU010000002.1"/>
</dbReference>
<feature type="transmembrane region" description="Helical" evidence="1">
    <location>
        <begin position="20"/>
        <end position="40"/>
    </location>
</feature>
<evidence type="ECO:0000256" key="1">
    <source>
        <dbReference type="SAM" id="Phobius"/>
    </source>
</evidence>
<keyword evidence="1" id="KW-0472">Membrane</keyword>
<reference evidence="3" key="1">
    <citation type="journal article" date="2019" name="Int. J. Syst. Evol. Microbiol.">
        <title>The Global Catalogue of Microorganisms (GCM) 10K type strain sequencing project: providing services to taxonomists for standard genome sequencing and annotation.</title>
        <authorList>
            <consortium name="The Broad Institute Genomics Platform"/>
            <consortium name="The Broad Institute Genome Sequencing Center for Infectious Disease"/>
            <person name="Wu L."/>
            <person name="Ma J."/>
        </authorList>
    </citation>
    <scope>NUCLEOTIDE SEQUENCE [LARGE SCALE GENOMIC DNA]</scope>
    <source>
        <strain evidence="3">KACC 12507</strain>
    </source>
</reference>
<comment type="caution">
    <text evidence="2">The sequence shown here is derived from an EMBL/GenBank/DDBJ whole genome shotgun (WGS) entry which is preliminary data.</text>
</comment>
<gene>
    <name evidence="2" type="ORF">ACFO4O_02930</name>
</gene>
<sequence>MPLKFPLHHYDEAGRLKPPLLLYAFLLFLCRGFLLLIISLSFREDSSRMMSLFFPNKWDFYLSLLPSIPALIILILFAQRSKIWLNERQSWFKVVPILFVIALVGDIAIQLNILSRLDFRFSLTHGLSILLALIGLIYAHKSRHVRELPIDWAKAN</sequence>
<dbReference type="EMBL" id="JBHSGU010000002">
    <property type="protein sequence ID" value="MFC4699107.1"/>
    <property type="molecule type" value="Genomic_DNA"/>
</dbReference>
<proteinExistence type="predicted"/>
<feature type="transmembrane region" description="Helical" evidence="1">
    <location>
        <begin position="90"/>
        <end position="113"/>
    </location>
</feature>
<name>A0ABV9LRJ2_9ALTE</name>